<feature type="compositionally biased region" description="Basic and acidic residues" evidence="8">
    <location>
        <begin position="324"/>
        <end position="335"/>
    </location>
</feature>
<keyword evidence="5 7" id="KW-0175">Coiled coil</keyword>
<name>A0A9Q0X7U8_9SAUR</name>
<evidence type="ECO:0000256" key="5">
    <source>
        <dbReference type="ARBA" id="ARBA00023054"/>
    </source>
</evidence>
<dbReference type="InterPro" id="IPR007707">
    <property type="entry name" value="TACC_C"/>
</dbReference>
<organism evidence="10 11">
    <name type="scientific">Phrynocephalus forsythii</name>
    <dbReference type="NCBI Taxonomy" id="171643"/>
    <lineage>
        <taxon>Eukaryota</taxon>
        <taxon>Metazoa</taxon>
        <taxon>Chordata</taxon>
        <taxon>Craniata</taxon>
        <taxon>Vertebrata</taxon>
        <taxon>Euteleostomi</taxon>
        <taxon>Lepidosauria</taxon>
        <taxon>Squamata</taxon>
        <taxon>Bifurcata</taxon>
        <taxon>Unidentata</taxon>
        <taxon>Episquamata</taxon>
        <taxon>Toxicofera</taxon>
        <taxon>Iguania</taxon>
        <taxon>Acrodonta</taxon>
        <taxon>Agamidae</taxon>
        <taxon>Agaminae</taxon>
        <taxon>Phrynocephalus</taxon>
    </lineage>
</organism>
<dbReference type="GO" id="GO:0007052">
    <property type="term" value="P:mitotic spindle organization"/>
    <property type="evidence" value="ECO:0007669"/>
    <property type="project" value="InterPro"/>
</dbReference>
<reference evidence="10" key="1">
    <citation type="journal article" date="2023" name="DNA Res.">
        <title>Chromosome-level genome assembly of Phrynocephalus forsythii using third-generation DNA sequencing and Hi-C analysis.</title>
        <authorList>
            <person name="Qi Y."/>
            <person name="Zhao W."/>
            <person name="Zhao Y."/>
            <person name="Niu C."/>
            <person name="Cao S."/>
            <person name="Zhang Y."/>
        </authorList>
    </citation>
    <scope>NUCLEOTIDE SEQUENCE</scope>
    <source>
        <tissue evidence="10">Muscle</tissue>
    </source>
</reference>
<gene>
    <name evidence="10" type="ORF">JRQ81_011109</name>
</gene>
<feature type="coiled-coil region" evidence="7">
    <location>
        <begin position="697"/>
        <end position="731"/>
    </location>
</feature>
<evidence type="ECO:0000256" key="1">
    <source>
        <dbReference type="ARBA" id="ARBA00004245"/>
    </source>
</evidence>
<dbReference type="GO" id="GO:0007097">
    <property type="term" value="P:nuclear migration"/>
    <property type="evidence" value="ECO:0007669"/>
    <property type="project" value="TreeGrafter"/>
</dbReference>
<evidence type="ECO:0000256" key="8">
    <source>
        <dbReference type="SAM" id="MobiDB-lite"/>
    </source>
</evidence>
<proteinExistence type="inferred from homology"/>
<dbReference type="AlphaFoldDB" id="A0A9Q0X7U8"/>
<feature type="compositionally biased region" description="Polar residues" evidence="8">
    <location>
        <begin position="186"/>
        <end position="200"/>
    </location>
</feature>
<sequence length="864" mass="93443">MAFSSSWQILSPVQWAKWTWSAVRGGGGGPGGPGSESEGIAAVGGDGEAQAASGQQQQLQEDDEDAQADTKSLSLSSDSEGNFETPETETPIHVLGTELENVPEPELDCQASHEDGVQWTAKVVKEPLNQKDWASVDDESQADPAVSQVELVTSEANLELNRDSSMTPSAPKTELSEDISPALSVENPSPSRSDPDQASASAVPVATQEDRQGTSQESHAVTIGRSSETKPTGETPVLSKSKLPRAKPVLLQKKMGGENPDSETATESIPVPKASYCFDPEGYNENINPFVMGGSKLQNSPPVAQHGFGLPNRDTEDSTLEDPGESKGRSVKLEFDFTGGVENPEPKKIPLRKTGRKPVSKLSPKRQRGSTNQPAVGTEDGEKIFTEEASQVSLPNASHPTDGSQWEDPNLNPFVGNSKLSSSPPLPKGSYNLEVEEPFKPTKTLADVGTDTCPSTENSLNEILESQTLDGLGDDLKKGFASPKKAKSRLITTTEQVKFLCFLLSGCKVKNYETQSLVLDTCCQDEDEGTLISKIPDLSSRDGHATDEEKLASTSSGQKPAESEVKGEPDEDLEYFECSNVPVSAINHTFSSPEEGFQKDSSCINSSSTMGGSELSAVEKPPGMAPVGTKGGTENPLDAICLSESDKTAVLTLIREEIISKEIEANEWKRKYEGSWQEVLEMRKIVAEYEKTIAQMIEDEQRTNMASQKSLQQLTMEKEQALSDLNSVERSLSDLFRRYENLKGVLEGFKKNEEALKKCAQDYLNRVKQEEQRYQALKIHAEEKLDKANEEIAQVRAKATAESAALHAGLRKEQMKVESLERALQQKVMDPASAAAAPSGLSSSLLGKTGWVFGPAPCSLQFIG</sequence>
<feature type="region of interest" description="Disordered" evidence="8">
    <location>
        <begin position="22"/>
        <end position="90"/>
    </location>
</feature>
<evidence type="ECO:0000313" key="11">
    <source>
        <dbReference type="Proteomes" id="UP001142489"/>
    </source>
</evidence>
<feature type="compositionally biased region" description="Basic residues" evidence="8">
    <location>
        <begin position="349"/>
        <end position="368"/>
    </location>
</feature>
<feature type="region of interest" description="Disordered" evidence="8">
    <location>
        <begin position="534"/>
        <end position="571"/>
    </location>
</feature>
<dbReference type="Proteomes" id="UP001142489">
    <property type="component" value="Unassembled WGS sequence"/>
</dbReference>
<feature type="coiled-coil region" evidence="7">
    <location>
        <begin position="760"/>
        <end position="830"/>
    </location>
</feature>
<dbReference type="PANTHER" id="PTHR13924:SF12">
    <property type="entry name" value="TRANSFORMING ACIDIC COILED-COIL-CONTAINING PROTEIN 1"/>
    <property type="match status" value="1"/>
</dbReference>
<comment type="caution">
    <text evidence="10">The sequence shown here is derived from an EMBL/GenBank/DDBJ whole genome shotgun (WGS) entry which is preliminary data.</text>
</comment>
<protein>
    <recommendedName>
        <fullName evidence="9">Transforming acidic coiled-coil-containing protein C-terminal domain-containing protein</fullName>
    </recommendedName>
</protein>
<feature type="compositionally biased region" description="Gly residues" evidence="8">
    <location>
        <begin position="24"/>
        <end position="34"/>
    </location>
</feature>
<dbReference type="Gene3D" id="1.20.5.1700">
    <property type="match status" value="1"/>
</dbReference>
<feature type="region of interest" description="Disordered" evidence="8">
    <location>
        <begin position="154"/>
        <end position="268"/>
    </location>
</feature>
<keyword evidence="6" id="KW-0206">Cytoskeleton</keyword>
<comment type="similarity">
    <text evidence="2">Belongs to the TACC family.</text>
</comment>
<keyword evidence="11" id="KW-1185">Reference proteome</keyword>
<accession>A0A9Q0X7U8</accession>
<feature type="compositionally biased region" description="Polar residues" evidence="8">
    <location>
        <begin position="388"/>
        <end position="404"/>
    </location>
</feature>
<dbReference type="InterPro" id="IPR039915">
    <property type="entry name" value="TACC"/>
</dbReference>
<evidence type="ECO:0000256" key="4">
    <source>
        <dbReference type="ARBA" id="ARBA00022553"/>
    </source>
</evidence>
<dbReference type="OrthoDB" id="10255048at2759"/>
<feature type="compositionally biased region" description="Polar residues" evidence="8">
    <location>
        <begin position="213"/>
        <end position="232"/>
    </location>
</feature>
<keyword evidence="3" id="KW-0963">Cytoplasm</keyword>
<feature type="domain" description="Transforming acidic coiled-coil-containing protein C-terminal" evidence="9">
    <location>
        <begin position="643"/>
        <end position="830"/>
    </location>
</feature>
<feature type="compositionally biased region" description="Polar residues" evidence="8">
    <location>
        <begin position="70"/>
        <end position="82"/>
    </location>
</feature>
<evidence type="ECO:0000256" key="2">
    <source>
        <dbReference type="ARBA" id="ARBA00009423"/>
    </source>
</evidence>
<feature type="compositionally biased region" description="Polar residues" evidence="8">
    <location>
        <begin position="599"/>
        <end position="611"/>
    </location>
</feature>
<dbReference type="EMBL" id="JAPFRF010000022">
    <property type="protein sequence ID" value="KAJ7305200.1"/>
    <property type="molecule type" value="Genomic_DNA"/>
</dbReference>
<evidence type="ECO:0000313" key="10">
    <source>
        <dbReference type="EMBL" id="KAJ7305200.1"/>
    </source>
</evidence>
<dbReference type="GO" id="GO:0021987">
    <property type="term" value="P:cerebral cortex development"/>
    <property type="evidence" value="ECO:0007669"/>
    <property type="project" value="TreeGrafter"/>
</dbReference>
<feature type="compositionally biased region" description="Low complexity" evidence="8">
    <location>
        <begin position="48"/>
        <end position="59"/>
    </location>
</feature>
<feature type="region of interest" description="Disordered" evidence="8">
    <location>
        <begin position="591"/>
        <end position="621"/>
    </location>
</feature>
<keyword evidence="4" id="KW-0597">Phosphoprotein</keyword>
<evidence type="ECO:0000259" key="9">
    <source>
        <dbReference type="Pfam" id="PF05010"/>
    </source>
</evidence>
<evidence type="ECO:0000256" key="3">
    <source>
        <dbReference type="ARBA" id="ARBA00022490"/>
    </source>
</evidence>
<dbReference type="GO" id="GO:0005856">
    <property type="term" value="C:cytoskeleton"/>
    <property type="evidence" value="ECO:0007669"/>
    <property type="project" value="UniProtKB-SubCell"/>
</dbReference>
<comment type="subcellular location">
    <subcellularLocation>
        <location evidence="1">Cytoplasm</location>
        <location evidence="1">Cytoskeleton</location>
    </subcellularLocation>
</comment>
<feature type="compositionally biased region" description="Basic and acidic residues" evidence="8">
    <location>
        <begin position="539"/>
        <end position="551"/>
    </location>
</feature>
<evidence type="ECO:0000256" key="7">
    <source>
        <dbReference type="SAM" id="Coils"/>
    </source>
</evidence>
<dbReference type="PANTHER" id="PTHR13924">
    <property type="entry name" value="TRANSFORMING ACIDIC COILED-COIL CONTAINING PROTEIN 1/2"/>
    <property type="match status" value="1"/>
</dbReference>
<dbReference type="Pfam" id="PF05010">
    <property type="entry name" value="TACC_C"/>
    <property type="match status" value="1"/>
</dbReference>
<evidence type="ECO:0000256" key="6">
    <source>
        <dbReference type="ARBA" id="ARBA00023212"/>
    </source>
</evidence>
<dbReference type="GO" id="GO:0005737">
    <property type="term" value="C:cytoplasm"/>
    <property type="evidence" value="ECO:0007669"/>
    <property type="project" value="TreeGrafter"/>
</dbReference>
<feature type="region of interest" description="Disordered" evidence="8">
    <location>
        <begin position="293"/>
        <end position="409"/>
    </location>
</feature>